<proteinExistence type="predicted"/>
<dbReference type="GO" id="GO:0004803">
    <property type="term" value="F:transposase activity"/>
    <property type="evidence" value="ECO:0007669"/>
    <property type="project" value="InterPro"/>
</dbReference>
<sequence>MTDTKFLTRQRYTPEFKFPLVRIKLKVNGSVAALPRQHDVNDNILFEWMRLWKIRAVSLSRAGAKQNHLRCSAGPGSDSASFTSICTAV</sequence>
<gene>
    <name evidence="1" type="ORF">AAF463_24395</name>
</gene>
<dbReference type="RefSeq" id="WP_350262499.1">
    <property type="nucleotide sequence ID" value="NZ_CP158294.1"/>
</dbReference>
<dbReference type="AlphaFoldDB" id="A0AAU7U3B5"/>
<geneLocation type="plasmid" evidence="1">
    <name>plasmindB</name>
</geneLocation>
<dbReference type="Pfam" id="PF01527">
    <property type="entry name" value="HTH_Tnp_1"/>
    <property type="match status" value="1"/>
</dbReference>
<reference evidence="1" key="1">
    <citation type="submission" date="2024-06" db="EMBL/GenBank/DDBJ databases">
        <title>Multiomics insights into the TNT degradation mechanism by Pantoea sp. BJ2 isolated from an ammunition destruction site.</title>
        <authorList>
            <person name="Luo J."/>
        </authorList>
    </citation>
    <scope>NUCLEOTIDE SEQUENCE</scope>
    <source>
        <strain evidence="1">BJ2</strain>
        <plasmid evidence="1">plasmindB</plasmid>
    </source>
</reference>
<dbReference type="EMBL" id="CP158294">
    <property type="protein sequence ID" value="XBV47473.1"/>
    <property type="molecule type" value="Genomic_DNA"/>
</dbReference>
<accession>A0AAU7U3B5</accession>
<dbReference type="InterPro" id="IPR010921">
    <property type="entry name" value="Trp_repressor/repl_initiator"/>
</dbReference>
<dbReference type="SUPFAM" id="SSF48295">
    <property type="entry name" value="TrpR-like"/>
    <property type="match status" value="1"/>
</dbReference>
<protein>
    <submittedName>
        <fullName evidence="1">Transposase</fullName>
    </submittedName>
</protein>
<name>A0AAU7U3B5_9GAMM</name>
<dbReference type="InterPro" id="IPR002514">
    <property type="entry name" value="Transposase_8"/>
</dbReference>
<organism evidence="1">
    <name type="scientific">Pantoea sp. BJ2</name>
    <dbReference type="NCBI Taxonomy" id="3141322"/>
    <lineage>
        <taxon>Bacteria</taxon>
        <taxon>Pseudomonadati</taxon>
        <taxon>Pseudomonadota</taxon>
        <taxon>Gammaproteobacteria</taxon>
        <taxon>Enterobacterales</taxon>
        <taxon>Erwiniaceae</taxon>
        <taxon>Pantoea</taxon>
    </lineage>
</organism>
<keyword evidence="1" id="KW-0614">Plasmid</keyword>
<dbReference type="GO" id="GO:0043565">
    <property type="term" value="F:sequence-specific DNA binding"/>
    <property type="evidence" value="ECO:0007669"/>
    <property type="project" value="InterPro"/>
</dbReference>
<dbReference type="GO" id="GO:0006313">
    <property type="term" value="P:DNA transposition"/>
    <property type="evidence" value="ECO:0007669"/>
    <property type="project" value="InterPro"/>
</dbReference>
<evidence type="ECO:0000313" key="1">
    <source>
        <dbReference type="EMBL" id="XBV47473.1"/>
    </source>
</evidence>